<dbReference type="Proteomes" id="UP000472261">
    <property type="component" value="Unplaced"/>
</dbReference>
<accession>A0A669PW82</accession>
<protein>
    <submittedName>
        <fullName evidence="3">Uncharacterized protein</fullName>
    </submittedName>
</protein>
<reference evidence="3" key="2">
    <citation type="submission" date="2025-09" db="UniProtKB">
        <authorList>
            <consortium name="Ensembl"/>
        </authorList>
    </citation>
    <scope>IDENTIFICATION</scope>
</reference>
<name>A0A669PW82_PHACC</name>
<keyword evidence="2" id="KW-0812">Transmembrane</keyword>
<evidence type="ECO:0000256" key="1">
    <source>
        <dbReference type="SAM" id="MobiDB-lite"/>
    </source>
</evidence>
<feature type="transmembrane region" description="Helical" evidence="2">
    <location>
        <begin position="29"/>
        <end position="49"/>
    </location>
</feature>
<organism evidence="3 4">
    <name type="scientific">Phasianus colchicus</name>
    <name type="common">Common pheasant</name>
    <dbReference type="NCBI Taxonomy" id="9054"/>
    <lineage>
        <taxon>Eukaryota</taxon>
        <taxon>Metazoa</taxon>
        <taxon>Chordata</taxon>
        <taxon>Craniata</taxon>
        <taxon>Vertebrata</taxon>
        <taxon>Euteleostomi</taxon>
        <taxon>Archelosauria</taxon>
        <taxon>Archosauria</taxon>
        <taxon>Dinosauria</taxon>
        <taxon>Saurischia</taxon>
        <taxon>Theropoda</taxon>
        <taxon>Coelurosauria</taxon>
        <taxon>Aves</taxon>
        <taxon>Neognathae</taxon>
        <taxon>Galloanserae</taxon>
        <taxon>Galliformes</taxon>
        <taxon>Phasianidae</taxon>
        <taxon>Phasianinae</taxon>
        <taxon>Phasianus</taxon>
    </lineage>
</organism>
<dbReference type="Ensembl" id="ENSPCLT00000015666.1">
    <property type="protein sequence ID" value="ENSPCLP00000011715.1"/>
    <property type="gene ID" value="ENSPCLG00000009659.1"/>
</dbReference>
<dbReference type="AlphaFoldDB" id="A0A669PW82"/>
<evidence type="ECO:0000313" key="4">
    <source>
        <dbReference type="Proteomes" id="UP000472261"/>
    </source>
</evidence>
<keyword evidence="2" id="KW-1133">Transmembrane helix</keyword>
<sequence>AQRQESHISPGLQRPAGGSSFQPAASSPGVGILLLGFSMILPDGMWIICRRRAGSRKILGMEKTTTMIIFGSGGRQQQKLGKQLWHTEQSGKALCGGSQAAVLHPA</sequence>
<evidence type="ECO:0000313" key="3">
    <source>
        <dbReference type="Ensembl" id="ENSPCLP00000011715.1"/>
    </source>
</evidence>
<proteinExistence type="predicted"/>
<keyword evidence="4" id="KW-1185">Reference proteome</keyword>
<reference evidence="3" key="1">
    <citation type="submission" date="2025-08" db="UniProtKB">
        <authorList>
            <consortium name="Ensembl"/>
        </authorList>
    </citation>
    <scope>IDENTIFICATION</scope>
</reference>
<feature type="region of interest" description="Disordered" evidence="1">
    <location>
        <begin position="1"/>
        <end position="23"/>
    </location>
</feature>
<evidence type="ECO:0000256" key="2">
    <source>
        <dbReference type="SAM" id="Phobius"/>
    </source>
</evidence>
<keyword evidence="2" id="KW-0472">Membrane</keyword>